<dbReference type="RefSeq" id="WP_145716390.1">
    <property type="nucleotide sequence ID" value="NZ_BAAAFY010000005.1"/>
</dbReference>
<reference evidence="2 3" key="1">
    <citation type="journal article" date="2013" name="Stand. Genomic Sci.">
        <title>Genomic Encyclopedia of Type Strains, Phase I: The one thousand microbial genomes (KMG-I) project.</title>
        <authorList>
            <person name="Kyrpides N.C."/>
            <person name="Woyke T."/>
            <person name="Eisen J.A."/>
            <person name="Garrity G."/>
            <person name="Lilburn T.G."/>
            <person name="Beck B.J."/>
            <person name="Whitman W.B."/>
            <person name="Hugenholtz P."/>
            <person name="Klenk H.P."/>
        </authorList>
    </citation>
    <scope>NUCLEOTIDE SEQUENCE [LARGE SCALE GENOMIC DNA]</scope>
    <source>
        <strain evidence="2 3">DSM 13484</strain>
    </source>
</reference>
<evidence type="ECO:0000313" key="2">
    <source>
        <dbReference type="EMBL" id="TWI86513.1"/>
    </source>
</evidence>
<dbReference type="EMBL" id="VLLG01000004">
    <property type="protein sequence ID" value="TWI86513.1"/>
    <property type="molecule type" value="Genomic_DNA"/>
</dbReference>
<protein>
    <submittedName>
        <fullName evidence="2">Uncharacterized protein</fullName>
    </submittedName>
</protein>
<name>A0A562SZE0_CHIJA</name>
<organism evidence="2 3">
    <name type="scientific">Chitinophaga japonensis</name>
    <name type="common">Flexibacter japonensis</name>
    <dbReference type="NCBI Taxonomy" id="104662"/>
    <lineage>
        <taxon>Bacteria</taxon>
        <taxon>Pseudomonadati</taxon>
        <taxon>Bacteroidota</taxon>
        <taxon>Chitinophagia</taxon>
        <taxon>Chitinophagales</taxon>
        <taxon>Chitinophagaceae</taxon>
        <taxon>Chitinophaga</taxon>
    </lineage>
</organism>
<dbReference type="AlphaFoldDB" id="A0A562SZE0"/>
<evidence type="ECO:0000256" key="1">
    <source>
        <dbReference type="SAM" id="MobiDB-lite"/>
    </source>
</evidence>
<feature type="region of interest" description="Disordered" evidence="1">
    <location>
        <begin position="250"/>
        <end position="273"/>
    </location>
</feature>
<proteinExistence type="predicted"/>
<sequence>MRFIYTVLLVLPLYTAAQDFNGKRLQWNLDANADKRIRAAFISGGYAMGSESVTVAVENLTEQKLTATIRVTQTDVCGAVSEKKVTRTVPPLGKAGGSLWFDGYTFSTKCTEKKKYSDKFYTKVGNVQLELVSVQEVSPPVKTTIETKRDSMTFKYIPYKQGSGKKGGHLQGVNTRKHMGAVLKITAWNNSNNKTALENPDAMTVIEIKLAPGGGFNQPLPFEHYKIDIEAVPYTWEKKPGLIDKGKEIIREEVTSPKGEKDKKVKYDGPIRG</sequence>
<gene>
    <name evidence="2" type="ORF">LX66_3771</name>
</gene>
<dbReference type="OrthoDB" id="9854927at2"/>
<dbReference type="Proteomes" id="UP000316778">
    <property type="component" value="Unassembled WGS sequence"/>
</dbReference>
<keyword evidence="3" id="KW-1185">Reference proteome</keyword>
<accession>A0A562SZE0</accession>
<comment type="caution">
    <text evidence="2">The sequence shown here is derived from an EMBL/GenBank/DDBJ whole genome shotgun (WGS) entry which is preliminary data.</text>
</comment>
<evidence type="ECO:0000313" key="3">
    <source>
        <dbReference type="Proteomes" id="UP000316778"/>
    </source>
</evidence>